<dbReference type="InterPro" id="IPR005823">
    <property type="entry name" value="Ribosomal_uL13_bac-type"/>
</dbReference>
<evidence type="ECO:0000313" key="4">
    <source>
        <dbReference type="EMBL" id="KIJ94739.1"/>
    </source>
</evidence>
<dbReference type="PANTHER" id="PTHR11545">
    <property type="entry name" value="RIBOSOMAL PROTEIN L13"/>
    <property type="match status" value="1"/>
</dbReference>
<accession>A0A0C9WJI2</accession>
<dbReference type="STRING" id="1095629.A0A0C9WJI2"/>
<dbReference type="NCBIfam" id="TIGR01066">
    <property type="entry name" value="rplM_bact"/>
    <property type="match status" value="1"/>
</dbReference>
<dbReference type="AlphaFoldDB" id="A0A0C9WJI2"/>
<dbReference type="OrthoDB" id="274622at2759"/>
<dbReference type="EMBL" id="KN838780">
    <property type="protein sequence ID" value="KIJ94739.1"/>
    <property type="molecule type" value="Genomic_DNA"/>
</dbReference>
<keyword evidence="3" id="KW-0687">Ribonucleoprotein</keyword>
<keyword evidence="5" id="KW-1185">Reference proteome</keyword>
<evidence type="ECO:0000256" key="2">
    <source>
        <dbReference type="ARBA" id="ARBA00022980"/>
    </source>
</evidence>
<dbReference type="GO" id="GO:0006412">
    <property type="term" value="P:translation"/>
    <property type="evidence" value="ECO:0007669"/>
    <property type="project" value="InterPro"/>
</dbReference>
<dbReference type="GO" id="GO:0017148">
    <property type="term" value="P:negative regulation of translation"/>
    <property type="evidence" value="ECO:0007669"/>
    <property type="project" value="TreeGrafter"/>
</dbReference>
<keyword evidence="2" id="KW-0689">Ribosomal protein</keyword>
<evidence type="ECO:0000313" key="5">
    <source>
        <dbReference type="Proteomes" id="UP000054477"/>
    </source>
</evidence>
<evidence type="ECO:0000256" key="1">
    <source>
        <dbReference type="ARBA" id="ARBA00006227"/>
    </source>
</evidence>
<dbReference type="Proteomes" id="UP000054477">
    <property type="component" value="Unassembled WGS sequence"/>
</dbReference>
<protein>
    <submittedName>
        <fullName evidence="4">Uncharacterized protein</fullName>
    </submittedName>
</protein>
<gene>
    <name evidence="4" type="ORF">K443DRAFT_683523</name>
</gene>
<dbReference type="GO" id="GO:0005762">
    <property type="term" value="C:mitochondrial large ribosomal subunit"/>
    <property type="evidence" value="ECO:0007669"/>
    <property type="project" value="TreeGrafter"/>
</dbReference>
<reference evidence="5" key="2">
    <citation type="submission" date="2015-01" db="EMBL/GenBank/DDBJ databases">
        <title>Evolutionary Origins and Diversification of the Mycorrhizal Mutualists.</title>
        <authorList>
            <consortium name="DOE Joint Genome Institute"/>
            <consortium name="Mycorrhizal Genomics Consortium"/>
            <person name="Kohler A."/>
            <person name="Kuo A."/>
            <person name="Nagy L.G."/>
            <person name="Floudas D."/>
            <person name="Copeland A."/>
            <person name="Barry K.W."/>
            <person name="Cichocki N."/>
            <person name="Veneault-Fourrey C."/>
            <person name="LaButti K."/>
            <person name="Lindquist E.A."/>
            <person name="Lipzen A."/>
            <person name="Lundell T."/>
            <person name="Morin E."/>
            <person name="Murat C."/>
            <person name="Riley R."/>
            <person name="Ohm R."/>
            <person name="Sun H."/>
            <person name="Tunlid A."/>
            <person name="Henrissat B."/>
            <person name="Grigoriev I.V."/>
            <person name="Hibbett D.S."/>
            <person name="Martin F."/>
        </authorList>
    </citation>
    <scope>NUCLEOTIDE SEQUENCE [LARGE SCALE GENOMIC DNA]</scope>
    <source>
        <strain evidence="5">LaAM-08-1</strain>
    </source>
</reference>
<name>A0A0C9WJI2_9AGAR</name>
<sequence length="172" mass="19563">MSQVVGNTALAYARVWHHVDASDRILGKLAERIALVLMGKHKPIYDPSVDCGDYVIVTNSRAVKVTGKKQEQLLFRKHSMFPGGLKETPYKNMMVKNPDHVIRHAVSGMLPKNKLRERRLDRLKIFPSENMGILGMNIMRSWEDGTLPSDFDPSKPVTGLTLRELREKRQSL</sequence>
<dbReference type="PANTHER" id="PTHR11545:SF2">
    <property type="entry name" value="LARGE RIBOSOMAL SUBUNIT PROTEIN UL13M"/>
    <property type="match status" value="1"/>
</dbReference>
<reference evidence="4 5" key="1">
    <citation type="submission" date="2014-04" db="EMBL/GenBank/DDBJ databases">
        <authorList>
            <consortium name="DOE Joint Genome Institute"/>
            <person name="Kuo A."/>
            <person name="Kohler A."/>
            <person name="Nagy L.G."/>
            <person name="Floudas D."/>
            <person name="Copeland A."/>
            <person name="Barry K.W."/>
            <person name="Cichocki N."/>
            <person name="Veneault-Fourrey C."/>
            <person name="LaButti K."/>
            <person name="Lindquist E.A."/>
            <person name="Lipzen A."/>
            <person name="Lundell T."/>
            <person name="Morin E."/>
            <person name="Murat C."/>
            <person name="Sun H."/>
            <person name="Tunlid A."/>
            <person name="Henrissat B."/>
            <person name="Grigoriev I.V."/>
            <person name="Hibbett D.S."/>
            <person name="Martin F."/>
            <person name="Nordberg H.P."/>
            <person name="Cantor M.N."/>
            <person name="Hua S.X."/>
        </authorList>
    </citation>
    <scope>NUCLEOTIDE SEQUENCE [LARGE SCALE GENOMIC DNA]</scope>
    <source>
        <strain evidence="4 5">LaAM-08-1</strain>
    </source>
</reference>
<proteinExistence type="inferred from homology"/>
<dbReference type="CDD" id="cd00392">
    <property type="entry name" value="Ribosomal_L13"/>
    <property type="match status" value="1"/>
</dbReference>
<dbReference type="InterPro" id="IPR036899">
    <property type="entry name" value="Ribosomal_uL13_sf"/>
</dbReference>
<dbReference type="GO" id="GO:0003735">
    <property type="term" value="F:structural constituent of ribosome"/>
    <property type="evidence" value="ECO:0007669"/>
    <property type="project" value="InterPro"/>
</dbReference>
<dbReference type="InterPro" id="IPR005822">
    <property type="entry name" value="Ribosomal_uL13"/>
</dbReference>
<dbReference type="HOGENOM" id="CLU_082184_1_2_1"/>
<evidence type="ECO:0000256" key="3">
    <source>
        <dbReference type="ARBA" id="ARBA00023274"/>
    </source>
</evidence>
<organism evidence="4 5">
    <name type="scientific">Laccaria amethystina LaAM-08-1</name>
    <dbReference type="NCBI Taxonomy" id="1095629"/>
    <lineage>
        <taxon>Eukaryota</taxon>
        <taxon>Fungi</taxon>
        <taxon>Dikarya</taxon>
        <taxon>Basidiomycota</taxon>
        <taxon>Agaricomycotina</taxon>
        <taxon>Agaricomycetes</taxon>
        <taxon>Agaricomycetidae</taxon>
        <taxon>Agaricales</taxon>
        <taxon>Agaricineae</taxon>
        <taxon>Hydnangiaceae</taxon>
        <taxon>Laccaria</taxon>
    </lineage>
</organism>
<dbReference type="GO" id="GO:0003729">
    <property type="term" value="F:mRNA binding"/>
    <property type="evidence" value="ECO:0007669"/>
    <property type="project" value="TreeGrafter"/>
</dbReference>
<comment type="similarity">
    <text evidence="1">Belongs to the universal ribosomal protein uL13 family.</text>
</comment>
<dbReference type="SUPFAM" id="SSF52161">
    <property type="entry name" value="Ribosomal protein L13"/>
    <property type="match status" value="1"/>
</dbReference>
<dbReference type="Pfam" id="PF00572">
    <property type="entry name" value="Ribosomal_L13"/>
    <property type="match status" value="1"/>
</dbReference>
<dbReference type="Gene3D" id="3.90.1180.10">
    <property type="entry name" value="Ribosomal protein L13"/>
    <property type="match status" value="1"/>
</dbReference>
<dbReference type="HAMAP" id="MF_01366">
    <property type="entry name" value="Ribosomal_uL13"/>
    <property type="match status" value="1"/>
</dbReference>